<dbReference type="InParanoid" id="A0A7M7JID5"/>
<dbReference type="SUPFAM" id="SSF51197">
    <property type="entry name" value="Clavaminate synthase-like"/>
    <property type="match status" value="1"/>
</dbReference>
<dbReference type="KEGG" id="vde:111246538"/>
<sequence length="288" mass="33706">REPALLRNVPLGPCSYKWNSRYLSNSVGSKSVNILVSSHARFDFVHKNFLNRTLPFNELIRRCSGMGKHTGDHFLSEREFYQLRSPDDRQEDFFKNHKGLQDDFKMPNFIPKEKLISTNLKINSADVITWTQYDVMDTVLCQVQGSRRVVLFPPRDSSKLYLQGDKSLVLDVDQPDTAKFPLFPMAQRWECELSQPGDVLFIPALWFHSSICKDFGVAVSCLWRHLERDQYDKKDPLHHKDPMAATRAMDLLAKALKQLEILPDDYRQFYYRMMINKVNEKLPRDFVQ</sequence>
<dbReference type="GO" id="GO:0000049">
    <property type="term" value="F:tRNA binding"/>
    <property type="evidence" value="ECO:0007669"/>
    <property type="project" value="TreeGrafter"/>
</dbReference>
<dbReference type="PROSITE" id="PS51184">
    <property type="entry name" value="JMJC"/>
    <property type="match status" value="1"/>
</dbReference>
<protein>
    <recommendedName>
        <fullName evidence="1">JmjC domain-containing protein</fullName>
    </recommendedName>
</protein>
<dbReference type="Gene3D" id="6.10.140.1470">
    <property type="match status" value="1"/>
</dbReference>
<dbReference type="Gene3D" id="2.60.120.650">
    <property type="entry name" value="Cupin"/>
    <property type="match status" value="1"/>
</dbReference>
<dbReference type="InterPro" id="IPR003347">
    <property type="entry name" value="JmjC_dom"/>
</dbReference>
<feature type="domain" description="JmjC" evidence="1">
    <location>
        <begin position="86"/>
        <end position="240"/>
    </location>
</feature>
<dbReference type="AlphaFoldDB" id="A0A7M7JID5"/>
<dbReference type="GO" id="GO:0031591">
    <property type="term" value="P:wybutosine biosynthetic process"/>
    <property type="evidence" value="ECO:0007669"/>
    <property type="project" value="TreeGrafter"/>
</dbReference>
<dbReference type="OMA" id="LYDDRPV"/>
<dbReference type="Proteomes" id="UP000594260">
    <property type="component" value="Unplaced"/>
</dbReference>
<dbReference type="Pfam" id="PF13621">
    <property type="entry name" value="Cupin_8"/>
    <property type="match status" value="1"/>
</dbReference>
<dbReference type="GeneID" id="111246538"/>
<proteinExistence type="predicted"/>
<name>A0A7M7JID5_VARDE</name>
<organism evidence="2 3">
    <name type="scientific">Varroa destructor</name>
    <name type="common">Honeybee mite</name>
    <dbReference type="NCBI Taxonomy" id="109461"/>
    <lineage>
        <taxon>Eukaryota</taxon>
        <taxon>Metazoa</taxon>
        <taxon>Ecdysozoa</taxon>
        <taxon>Arthropoda</taxon>
        <taxon>Chelicerata</taxon>
        <taxon>Arachnida</taxon>
        <taxon>Acari</taxon>
        <taxon>Parasitiformes</taxon>
        <taxon>Mesostigmata</taxon>
        <taxon>Gamasina</taxon>
        <taxon>Dermanyssoidea</taxon>
        <taxon>Varroidae</taxon>
        <taxon>Varroa</taxon>
    </lineage>
</organism>
<accession>A0A7M7JID5</accession>
<evidence type="ECO:0000259" key="1">
    <source>
        <dbReference type="PROSITE" id="PS51184"/>
    </source>
</evidence>
<dbReference type="OrthoDB" id="47172at2759"/>
<evidence type="ECO:0000313" key="3">
    <source>
        <dbReference type="Proteomes" id="UP000594260"/>
    </source>
</evidence>
<dbReference type="PANTHER" id="PTHR12461">
    <property type="entry name" value="HYPOXIA-INDUCIBLE FACTOR 1 ALPHA INHIBITOR-RELATED"/>
    <property type="match status" value="1"/>
</dbReference>
<evidence type="ECO:0000313" key="2">
    <source>
        <dbReference type="EnsemblMetazoa" id="XP_022652033"/>
    </source>
</evidence>
<dbReference type="PANTHER" id="PTHR12461:SF104">
    <property type="entry name" value="TRNA WYBUTOSINE-SYNTHESIZING PROTEIN 5"/>
    <property type="match status" value="1"/>
</dbReference>
<keyword evidence="3" id="KW-1185">Reference proteome</keyword>
<reference evidence="2" key="1">
    <citation type="submission" date="2021-01" db="UniProtKB">
        <authorList>
            <consortium name="EnsemblMetazoa"/>
        </authorList>
    </citation>
    <scope>IDENTIFICATION</scope>
</reference>
<dbReference type="SMART" id="SM00558">
    <property type="entry name" value="JmjC"/>
    <property type="match status" value="1"/>
</dbReference>
<dbReference type="InterPro" id="IPR041667">
    <property type="entry name" value="Cupin_8"/>
</dbReference>
<dbReference type="EnsemblMetazoa" id="XM_022796298">
    <property type="protein sequence ID" value="XP_022652033"/>
    <property type="gene ID" value="LOC111246538"/>
</dbReference>
<dbReference type="RefSeq" id="XP_022652033.1">
    <property type="nucleotide sequence ID" value="XM_022796298.1"/>
</dbReference>